<dbReference type="InterPro" id="IPR009959">
    <property type="entry name" value="Cyclase_SnoaL-like"/>
</dbReference>
<evidence type="ECO:0000256" key="1">
    <source>
        <dbReference type="SAM" id="SignalP"/>
    </source>
</evidence>
<dbReference type="SUPFAM" id="SSF54427">
    <property type="entry name" value="NTF2-like"/>
    <property type="match status" value="2"/>
</dbReference>
<name>A0ABZ2KA91_9BACT</name>
<reference evidence="3 4" key="1">
    <citation type="submission" date="2021-12" db="EMBL/GenBank/DDBJ databases">
        <title>Discovery of the Pendulisporaceae a myxobacterial family with distinct sporulation behavior and unique specialized metabolism.</title>
        <authorList>
            <person name="Garcia R."/>
            <person name="Popoff A."/>
            <person name="Bader C.D."/>
            <person name="Loehr J."/>
            <person name="Walesch S."/>
            <person name="Walt C."/>
            <person name="Boldt J."/>
            <person name="Bunk B."/>
            <person name="Haeckl F.J.F.P.J."/>
            <person name="Gunesch A.P."/>
            <person name="Birkelbach J."/>
            <person name="Nuebel U."/>
            <person name="Pietschmann T."/>
            <person name="Bach T."/>
            <person name="Mueller R."/>
        </authorList>
    </citation>
    <scope>NUCLEOTIDE SEQUENCE [LARGE SCALE GENOMIC DNA]</scope>
    <source>
        <strain evidence="3 4">MSr12523</strain>
    </source>
</reference>
<evidence type="ECO:0000313" key="3">
    <source>
        <dbReference type="EMBL" id="WXA94495.1"/>
    </source>
</evidence>
<dbReference type="EMBL" id="CP089982">
    <property type="protein sequence ID" value="WXA94495.1"/>
    <property type="molecule type" value="Genomic_DNA"/>
</dbReference>
<dbReference type="RefSeq" id="WP_394845104.1">
    <property type="nucleotide sequence ID" value="NZ_CP089982.1"/>
</dbReference>
<evidence type="ECO:0000259" key="2">
    <source>
        <dbReference type="Pfam" id="PF12680"/>
    </source>
</evidence>
<dbReference type="PANTHER" id="PTHR38436">
    <property type="entry name" value="POLYKETIDE CYCLASE SNOAL-LIKE DOMAIN"/>
    <property type="match status" value="1"/>
</dbReference>
<dbReference type="Proteomes" id="UP001379533">
    <property type="component" value="Chromosome"/>
</dbReference>
<accession>A0ABZ2KA91</accession>
<evidence type="ECO:0000313" key="4">
    <source>
        <dbReference type="Proteomes" id="UP001379533"/>
    </source>
</evidence>
<gene>
    <name evidence="3" type="ORF">LZC95_49630</name>
</gene>
<sequence length="308" mass="33434">MLTSFLRRSNVAGIVAAAAVVASLAAAPAASADNTSESTTGDRSDRTASNKALVRYVYDQLFNKGNLSVIDAFIAPNYIQHSPALADGPEAFRQHLIALHANFPQSHHAIVRVLAEGDLVLVHGNAVQVPGTKGQSVMDVFRVAGTKIVEHWDVVQSVPDSTASGADMFTTLSEPRLNGPDPLASTIRSERIAVDYFTRMSEDHDLTAIDHYLAEPYYQHDPNLPHGVPAAKAAYAYIFKMFPEFTASSLKIIADGDLVAVRYHYKTSPTDRGQAIVDMFRVRNGKIVEHWDVAQDVPATSANGNTMF</sequence>
<feature type="domain" description="SnoaL-like" evidence="2">
    <location>
        <begin position="196"/>
        <end position="290"/>
    </location>
</feature>
<dbReference type="Pfam" id="PF12680">
    <property type="entry name" value="SnoaL_2"/>
    <property type="match status" value="2"/>
</dbReference>
<proteinExistence type="predicted"/>
<feature type="domain" description="SnoaL-like" evidence="2">
    <location>
        <begin position="55"/>
        <end position="151"/>
    </location>
</feature>
<organism evidence="3 4">
    <name type="scientific">Pendulispora brunnea</name>
    <dbReference type="NCBI Taxonomy" id="2905690"/>
    <lineage>
        <taxon>Bacteria</taxon>
        <taxon>Pseudomonadati</taxon>
        <taxon>Myxococcota</taxon>
        <taxon>Myxococcia</taxon>
        <taxon>Myxococcales</taxon>
        <taxon>Sorangiineae</taxon>
        <taxon>Pendulisporaceae</taxon>
        <taxon>Pendulispora</taxon>
    </lineage>
</organism>
<dbReference type="InterPro" id="IPR037401">
    <property type="entry name" value="SnoaL-like"/>
</dbReference>
<dbReference type="Gene3D" id="3.10.450.50">
    <property type="match status" value="2"/>
</dbReference>
<dbReference type="InterPro" id="IPR032710">
    <property type="entry name" value="NTF2-like_dom_sf"/>
</dbReference>
<protein>
    <submittedName>
        <fullName evidence="3">Nuclear transport factor 2 family protein</fullName>
    </submittedName>
</protein>
<feature type="signal peptide" evidence="1">
    <location>
        <begin position="1"/>
        <end position="32"/>
    </location>
</feature>
<keyword evidence="1" id="KW-0732">Signal</keyword>
<feature type="chain" id="PRO_5045388639" evidence="1">
    <location>
        <begin position="33"/>
        <end position="308"/>
    </location>
</feature>
<dbReference type="PANTHER" id="PTHR38436:SF1">
    <property type="entry name" value="ESTER CYCLASE"/>
    <property type="match status" value="1"/>
</dbReference>
<keyword evidence="4" id="KW-1185">Reference proteome</keyword>